<reference evidence="2" key="1">
    <citation type="submission" date="2021-06" db="EMBL/GenBank/DDBJ databases">
        <authorList>
            <person name="Kallberg Y."/>
            <person name="Tangrot J."/>
            <person name="Rosling A."/>
        </authorList>
    </citation>
    <scope>NUCLEOTIDE SEQUENCE</scope>
    <source>
        <strain evidence="2">CL551</strain>
    </source>
</reference>
<protein>
    <submittedName>
        <fullName evidence="2">3256_t:CDS:1</fullName>
    </submittedName>
</protein>
<proteinExistence type="predicted"/>
<dbReference type="EMBL" id="CAJVPV010018874">
    <property type="protein sequence ID" value="CAG8709002.1"/>
    <property type="molecule type" value="Genomic_DNA"/>
</dbReference>
<dbReference type="Proteomes" id="UP000789342">
    <property type="component" value="Unassembled WGS sequence"/>
</dbReference>
<sequence>MYTSAIPQMSKQGLKGARQRLNDMIQGIQPNMMEMQQPPDIMQPIQQPSDMMQPIQEPSDMMQPIQEPS</sequence>
<name>A0A9N9HVS7_9GLOM</name>
<gene>
    <name evidence="2" type="ORF">AMORRO_LOCUS12584</name>
</gene>
<keyword evidence="3" id="KW-1185">Reference proteome</keyword>
<evidence type="ECO:0000256" key="1">
    <source>
        <dbReference type="SAM" id="MobiDB-lite"/>
    </source>
</evidence>
<evidence type="ECO:0000313" key="2">
    <source>
        <dbReference type="EMBL" id="CAG8709002.1"/>
    </source>
</evidence>
<evidence type="ECO:0000313" key="3">
    <source>
        <dbReference type="Proteomes" id="UP000789342"/>
    </source>
</evidence>
<accession>A0A9N9HVS7</accession>
<feature type="non-terminal residue" evidence="2">
    <location>
        <position position="69"/>
    </location>
</feature>
<comment type="caution">
    <text evidence="2">The sequence shown here is derived from an EMBL/GenBank/DDBJ whole genome shotgun (WGS) entry which is preliminary data.</text>
</comment>
<feature type="region of interest" description="Disordered" evidence="1">
    <location>
        <begin position="41"/>
        <end position="69"/>
    </location>
</feature>
<organism evidence="2 3">
    <name type="scientific">Acaulospora morrowiae</name>
    <dbReference type="NCBI Taxonomy" id="94023"/>
    <lineage>
        <taxon>Eukaryota</taxon>
        <taxon>Fungi</taxon>
        <taxon>Fungi incertae sedis</taxon>
        <taxon>Mucoromycota</taxon>
        <taxon>Glomeromycotina</taxon>
        <taxon>Glomeromycetes</taxon>
        <taxon>Diversisporales</taxon>
        <taxon>Acaulosporaceae</taxon>
        <taxon>Acaulospora</taxon>
    </lineage>
</organism>
<dbReference type="AlphaFoldDB" id="A0A9N9HVS7"/>